<name>A0A077WPC4_9FUNG</name>
<dbReference type="AlphaFoldDB" id="A0A077WPC4"/>
<protein>
    <submittedName>
        <fullName evidence="3">Uncharacterized protein</fullName>
    </submittedName>
</protein>
<evidence type="ECO:0000256" key="2">
    <source>
        <dbReference type="SAM" id="MobiDB-lite"/>
    </source>
</evidence>
<sequence length="206" mass="23589">MRLGQQKPVQRPLQNEIAMLNKSLVGDVLEQAARILDHFSAMENSKLERGSLNIPTHLSDKLQEKCDQFETVCDQIYYTLEQSKRVLQLDWQQQKLAERQKPQQQEQNTSQSGVNSAAISTGPNEDMGTDLTLSNVDLTDNDAMEDIQRDNDNQTTDVVMEEEEDMEEMLQLQRERLDRLRNVIVHGVDVETIKASQSQGKDDILF</sequence>
<organism evidence="3">
    <name type="scientific">Lichtheimia ramosa</name>
    <dbReference type="NCBI Taxonomy" id="688394"/>
    <lineage>
        <taxon>Eukaryota</taxon>
        <taxon>Fungi</taxon>
        <taxon>Fungi incertae sedis</taxon>
        <taxon>Mucoromycota</taxon>
        <taxon>Mucoromycotina</taxon>
        <taxon>Mucoromycetes</taxon>
        <taxon>Mucorales</taxon>
        <taxon>Lichtheimiaceae</taxon>
        <taxon>Lichtheimia</taxon>
    </lineage>
</organism>
<keyword evidence="1" id="KW-0175">Coiled coil</keyword>
<feature type="coiled-coil region" evidence="1">
    <location>
        <begin position="144"/>
        <end position="183"/>
    </location>
</feature>
<accession>A0A077WPC4</accession>
<proteinExistence type="predicted"/>
<evidence type="ECO:0000313" key="3">
    <source>
        <dbReference type="EMBL" id="CDS08959.1"/>
    </source>
</evidence>
<dbReference type="OrthoDB" id="2423920at2759"/>
<gene>
    <name evidence="3" type="ORF">LRAMOSA10319</name>
</gene>
<feature type="compositionally biased region" description="Polar residues" evidence="2">
    <location>
        <begin position="102"/>
        <end position="123"/>
    </location>
</feature>
<feature type="region of interest" description="Disordered" evidence="2">
    <location>
        <begin position="98"/>
        <end position="128"/>
    </location>
</feature>
<reference evidence="3" key="1">
    <citation type="journal article" date="2014" name="Genome Announc.">
        <title>De novo whole-genome sequence and genome annotation of Lichtheimia ramosa.</title>
        <authorList>
            <person name="Linde J."/>
            <person name="Schwartze V."/>
            <person name="Binder U."/>
            <person name="Lass-Florl C."/>
            <person name="Voigt K."/>
            <person name="Horn F."/>
        </authorList>
    </citation>
    <scope>NUCLEOTIDE SEQUENCE</scope>
    <source>
        <strain evidence="3">JMRC FSU:6197</strain>
    </source>
</reference>
<evidence type="ECO:0000256" key="1">
    <source>
        <dbReference type="SAM" id="Coils"/>
    </source>
</evidence>
<dbReference type="EMBL" id="LK023328">
    <property type="protein sequence ID" value="CDS08959.1"/>
    <property type="molecule type" value="Genomic_DNA"/>
</dbReference>